<dbReference type="RefSeq" id="WP_281811195.1">
    <property type="nucleotide sequence ID" value="NZ_BRLB01000001.1"/>
</dbReference>
<reference evidence="4" key="1">
    <citation type="submission" date="2022-06" db="EMBL/GenBank/DDBJ databases">
        <title>Vallitalea longa sp. nov., an anaerobic bacterium isolated from marine sediment.</title>
        <authorList>
            <person name="Hirano S."/>
            <person name="Terahara T."/>
            <person name="Mori K."/>
            <person name="Hamada M."/>
            <person name="Matsumoto R."/>
            <person name="Kobayashi T."/>
        </authorList>
    </citation>
    <scope>NUCLEOTIDE SEQUENCE</scope>
    <source>
        <strain evidence="4">SH18-1</strain>
    </source>
</reference>
<dbReference type="EMBL" id="BRLB01000001">
    <property type="protein sequence ID" value="GKX27672.1"/>
    <property type="molecule type" value="Genomic_DNA"/>
</dbReference>
<dbReference type="Pfam" id="PF00005">
    <property type="entry name" value="ABC_tran"/>
    <property type="match status" value="1"/>
</dbReference>
<dbReference type="PANTHER" id="PTHR43790:SF8">
    <property type="entry name" value="SUGAR ABC TRANSPORTER ATP-BINDING PROTEIN"/>
    <property type="match status" value="1"/>
</dbReference>
<dbReference type="PANTHER" id="PTHR43790">
    <property type="entry name" value="CARBOHYDRATE TRANSPORT ATP-BINDING PROTEIN MG119-RELATED"/>
    <property type="match status" value="1"/>
</dbReference>
<dbReference type="PROSITE" id="PS50893">
    <property type="entry name" value="ABC_TRANSPORTER_2"/>
    <property type="match status" value="1"/>
</dbReference>
<feature type="domain" description="ABC transporter" evidence="3">
    <location>
        <begin position="6"/>
        <end position="237"/>
    </location>
</feature>
<keyword evidence="5" id="KW-1185">Reference proteome</keyword>
<keyword evidence="1" id="KW-0547">Nucleotide-binding</keyword>
<comment type="caution">
    <text evidence="4">The sequence shown here is derived from an EMBL/GenBank/DDBJ whole genome shotgun (WGS) entry which is preliminary data.</text>
</comment>
<sequence length="469" mass="54381">MKKEILRIHDFNMEYSSTVKLTNISMSLMAGECIGFLGLMNSGKNLLVDILCKGENLNQRSFYVNQRIVNCADIQKSVYRIATSNYLIDNWTVGEYICLDSVSSILGIYWKNRLAAKTELFLKHLKLDIDVNKKLGDLSGLEKRLIDLVKAYSLEKKIIVIEDEFQGCSIEDIKQFKEVLNRVINNRMVVIINSHSDYVSNILSDKYIIFKKGYIVKKCNKEYIKDNNHLEKFLLGARITSKKKDLDSYKNEQNIISQVIYSVKNVRLKIRDDIHLDFAKSEVVTILILDVNEKEQFFDLISGRYIDKYMKIYLEQNICNFSNVTDFVKKKIVSIADMGGVDELLLSMSDGDNLWIPSLDKISSLQYIFSQHRMDKMLKKQMKGNIEETGNDIKNMSINDHIILLLERWYIYKPKVLILLEPFVHCDIYGVSLVKSYIKKFTSLGTTVIIVKSREEYIADISDRIIHIK</sequence>
<evidence type="ECO:0000313" key="5">
    <source>
        <dbReference type="Proteomes" id="UP001144256"/>
    </source>
</evidence>
<dbReference type="InterPro" id="IPR027417">
    <property type="entry name" value="P-loop_NTPase"/>
</dbReference>
<dbReference type="GO" id="GO:0005524">
    <property type="term" value="F:ATP binding"/>
    <property type="evidence" value="ECO:0007669"/>
    <property type="project" value="UniProtKB-KW"/>
</dbReference>
<dbReference type="Proteomes" id="UP001144256">
    <property type="component" value="Unassembled WGS sequence"/>
</dbReference>
<dbReference type="InterPro" id="IPR050107">
    <property type="entry name" value="ABC_carbohydrate_import_ATPase"/>
</dbReference>
<evidence type="ECO:0000256" key="2">
    <source>
        <dbReference type="ARBA" id="ARBA00022840"/>
    </source>
</evidence>
<dbReference type="InterPro" id="IPR003439">
    <property type="entry name" value="ABC_transporter-like_ATP-bd"/>
</dbReference>
<dbReference type="GO" id="GO:0016887">
    <property type="term" value="F:ATP hydrolysis activity"/>
    <property type="evidence" value="ECO:0007669"/>
    <property type="project" value="InterPro"/>
</dbReference>
<evidence type="ECO:0000256" key="1">
    <source>
        <dbReference type="ARBA" id="ARBA00022741"/>
    </source>
</evidence>
<proteinExistence type="predicted"/>
<accession>A0A9W5Y7D0</accession>
<name>A0A9W5Y7D0_9FIRM</name>
<gene>
    <name evidence="4" type="primary">rbsA2</name>
    <name evidence="4" type="ORF">SH1V18_01520</name>
</gene>
<dbReference type="SUPFAM" id="SSF52540">
    <property type="entry name" value="P-loop containing nucleoside triphosphate hydrolases"/>
    <property type="match status" value="2"/>
</dbReference>
<evidence type="ECO:0000313" key="4">
    <source>
        <dbReference type="EMBL" id="GKX27672.1"/>
    </source>
</evidence>
<protein>
    <submittedName>
        <fullName evidence="4">Ribose import ATP-binding protein RbsA</fullName>
    </submittedName>
</protein>
<organism evidence="4 5">
    <name type="scientific">Vallitalea longa</name>
    <dbReference type="NCBI Taxonomy" id="2936439"/>
    <lineage>
        <taxon>Bacteria</taxon>
        <taxon>Bacillati</taxon>
        <taxon>Bacillota</taxon>
        <taxon>Clostridia</taxon>
        <taxon>Lachnospirales</taxon>
        <taxon>Vallitaleaceae</taxon>
        <taxon>Vallitalea</taxon>
    </lineage>
</organism>
<dbReference type="Gene3D" id="3.40.50.300">
    <property type="entry name" value="P-loop containing nucleotide triphosphate hydrolases"/>
    <property type="match status" value="2"/>
</dbReference>
<keyword evidence="2 4" id="KW-0067">ATP-binding</keyword>
<dbReference type="AlphaFoldDB" id="A0A9W5Y7D0"/>
<evidence type="ECO:0000259" key="3">
    <source>
        <dbReference type="PROSITE" id="PS50893"/>
    </source>
</evidence>